<comment type="caution">
    <text evidence="1">The sequence shown here is derived from an EMBL/GenBank/DDBJ whole genome shotgun (WGS) entry which is preliminary data.</text>
</comment>
<dbReference type="Proteomes" id="UP001420932">
    <property type="component" value="Unassembled WGS sequence"/>
</dbReference>
<evidence type="ECO:0000313" key="1">
    <source>
        <dbReference type="EMBL" id="KAK9098339.1"/>
    </source>
</evidence>
<sequence length="57" mass="6273">MANEIHLGPDKLASIPCSSLMNVAIEQIVLQRGDGMLSKIEDMMSCAIHKLPPKFHL</sequence>
<proteinExistence type="predicted"/>
<reference evidence="1 2" key="1">
    <citation type="submission" date="2024-01" db="EMBL/GenBank/DDBJ databases">
        <title>Genome assemblies of Stephania.</title>
        <authorList>
            <person name="Yang L."/>
        </authorList>
    </citation>
    <scope>NUCLEOTIDE SEQUENCE [LARGE SCALE GENOMIC DNA]</scope>
    <source>
        <strain evidence="1">YNDBR</strain>
        <tissue evidence="1">Leaf</tissue>
    </source>
</reference>
<organism evidence="1 2">
    <name type="scientific">Stephania yunnanensis</name>
    <dbReference type="NCBI Taxonomy" id="152371"/>
    <lineage>
        <taxon>Eukaryota</taxon>
        <taxon>Viridiplantae</taxon>
        <taxon>Streptophyta</taxon>
        <taxon>Embryophyta</taxon>
        <taxon>Tracheophyta</taxon>
        <taxon>Spermatophyta</taxon>
        <taxon>Magnoliopsida</taxon>
        <taxon>Ranunculales</taxon>
        <taxon>Menispermaceae</taxon>
        <taxon>Menispermoideae</taxon>
        <taxon>Cissampelideae</taxon>
        <taxon>Stephania</taxon>
    </lineage>
</organism>
<name>A0AAP0HUW8_9MAGN</name>
<keyword evidence="2" id="KW-1185">Reference proteome</keyword>
<accession>A0AAP0HUW8</accession>
<dbReference type="EMBL" id="JBBNAF010000011">
    <property type="protein sequence ID" value="KAK9098339.1"/>
    <property type="molecule type" value="Genomic_DNA"/>
</dbReference>
<evidence type="ECO:0000313" key="2">
    <source>
        <dbReference type="Proteomes" id="UP001420932"/>
    </source>
</evidence>
<dbReference type="AlphaFoldDB" id="A0AAP0HUW8"/>
<protein>
    <submittedName>
        <fullName evidence="1">Uncharacterized protein</fullName>
    </submittedName>
</protein>
<gene>
    <name evidence="1" type="ORF">Syun_025384</name>
</gene>